<dbReference type="Proteomes" id="UP000203464">
    <property type="component" value="Unassembled WGS sequence"/>
</dbReference>
<accession>A0A238JMP7</accession>
<evidence type="ECO:0000313" key="2">
    <source>
        <dbReference type="EMBL" id="SMX31958.1"/>
    </source>
</evidence>
<protein>
    <submittedName>
        <fullName evidence="2">Uncharacterized protein</fullName>
    </submittedName>
</protein>
<reference evidence="3" key="1">
    <citation type="submission" date="2017-05" db="EMBL/GenBank/DDBJ databases">
        <authorList>
            <person name="Rodrigo-Torres L."/>
            <person name="Arahal R. D."/>
            <person name="Lucena T."/>
        </authorList>
    </citation>
    <scope>NUCLEOTIDE SEQUENCE [LARGE SCALE GENOMIC DNA]</scope>
    <source>
        <strain evidence="3">CECT 8868</strain>
    </source>
</reference>
<dbReference type="OrthoDB" id="7871856at2"/>
<dbReference type="EMBL" id="FXYD01000001">
    <property type="protein sequence ID" value="SMX31958.1"/>
    <property type="molecule type" value="Genomic_DNA"/>
</dbReference>
<dbReference type="AlphaFoldDB" id="A0A238JMP7"/>
<name>A0A238JMP7_9RHOB</name>
<feature type="region of interest" description="Disordered" evidence="1">
    <location>
        <begin position="23"/>
        <end position="53"/>
    </location>
</feature>
<proteinExistence type="predicted"/>
<evidence type="ECO:0000313" key="3">
    <source>
        <dbReference type="Proteomes" id="UP000203464"/>
    </source>
</evidence>
<sequence length="65" mass="7615">MERILNMIIRRLVNKGVNSGIKAASNLGNKNREQSPEERQLNKQGQNGTRQLRQATRMMRRFTKF</sequence>
<gene>
    <name evidence="2" type="ORF">OCA8868_00582</name>
</gene>
<feature type="compositionally biased region" description="Polar residues" evidence="1">
    <location>
        <begin position="42"/>
        <end position="53"/>
    </location>
</feature>
<keyword evidence="3" id="KW-1185">Reference proteome</keyword>
<evidence type="ECO:0000256" key="1">
    <source>
        <dbReference type="SAM" id="MobiDB-lite"/>
    </source>
</evidence>
<dbReference type="RefSeq" id="WP_093995499.1">
    <property type="nucleotide sequence ID" value="NZ_FXYD01000001.1"/>
</dbReference>
<organism evidence="2 3">
    <name type="scientific">Octadecabacter ascidiaceicola</name>
    <dbReference type="NCBI Taxonomy" id="1655543"/>
    <lineage>
        <taxon>Bacteria</taxon>
        <taxon>Pseudomonadati</taxon>
        <taxon>Pseudomonadota</taxon>
        <taxon>Alphaproteobacteria</taxon>
        <taxon>Rhodobacterales</taxon>
        <taxon>Roseobacteraceae</taxon>
        <taxon>Octadecabacter</taxon>
    </lineage>
</organism>
<feature type="compositionally biased region" description="Basic and acidic residues" evidence="1">
    <location>
        <begin position="30"/>
        <end position="41"/>
    </location>
</feature>